<dbReference type="GO" id="GO:0004674">
    <property type="term" value="F:protein serine/threonine kinase activity"/>
    <property type="evidence" value="ECO:0007669"/>
    <property type="project" value="UniProtKB-EC"/>
</dbReference>
<dbReference type="Gene3D" id="1.25.40.10">
    <property type="entry name" value="Tetratricopeptide repeat domain"/>
    <property type="match status" value="2"/>
</dbReference>
<evidence type="ECO:0000256" key="5">
    <source>
        <dbReference type="PROSITE-ProRule" id="PRU10141"/>
    </source>
</evidence>
<dbReference type="EC" id="2.7.11.1" evidence="9"/>
<keyword evidence="4 5" id="KW-0067">ATP-binding</keyword>
<keyword evidence="2 5" id="KW-0547">Nucleotide-binding</keyword>
<dbReference type="Gene3D" id="1.10.510.10">
    <property type="entry name" value="Transferase(Phosphotransferase) domain 1"/>
    <property type="match status" value="1"/>
</dbReference>
<evidence type="ECO:0000256" key="4">
    <source>
        <dbReference type="ARBA" id="ARBA00022840"/>
    </source>
</evidence>
<dbReference type="CDD" id="cd14014">
    <property type="entry name" value="STKc_PknB_like"/>
    <property type="match status" value="1"/>
</dbReference>
<keyword evidence="1 9" id="KW-0808">Transferase</keyword>
<dbReference type="SUPFAM" id="SSF56112">
    <property type="entry name" value="Protein kinase-like (PK-like)"/>
    <property type="match status" value="1"/>
</dbReference>
<dbReference type="InterPro" id="IPR011009">
    <property type="entry name" value="Kinase-like_dom_sf"/>
</dbReference>
<reference evidence="9 10" key="1">
    <citation type="submission" date="2023-10" db="EMBL/GenBank/DDBJ databases">
        <title>Sphingomonas sp. HF-S4 16S ribosomal RNA gene Genome sequencing and assembly.</title>
        <authorList>
            <person name="Lee H."/>
        </authorList>
    </citation>
    <scope>NUCLEOTIDE SEQUENCE [LARGE SCALE GENOMIC DNA]</scope>
    <source>
        <strain evidence="9 10">HF-S4</strain>
    </source>
</reference>
<dbReference type="PROSITE" id="PS00108">
    <property type="entry name" value="PROTEIN_KINASE_ST"/>
    <property type="match status" value="1"/>
</dbReference>
<name>A0ABU3Y376_9SPHN</name>
<keyword evidence="7" id="KW-0812">Transmembrane</keyword>
<accession>A0ABU3Y376</accession>
<dbReference type="PROSITE" id="PS00107">
    <property type="entry name" value="PROTEIN_KINASE_ATP"/>
    <property type="match status" value="1"/>
</dbReference>
<dbReference type="InterPro" id="IPR017441">
    <property type="entry name" value="Protein_kinase_ATP_BS"/>
</dbReference>
<protein>
    <submittedName>
        <fullName evidence="9">Serine/threonine-protein kinase</fullName>
        <ecNumber evidence="9">2.7.11.1</ecNumber>
    </submittedName>
</protein>
<keyword evidence="7" id="KW-1133">Transmembrane helix</keyword>
<evidence type="ECO:0000256" key="2">
    <source>
        <dbReference type="ARBA" id="ARBA00022741"/>
    </source>
</evidence>
<dbReference type="EMBL" id="JAWJEJ010000001">
    <property type="protein sequence ID" value="MDV3455845.1"/>
    <property type="molecule type" value="Genomic_DNA"/>
</dbReference>
<evidence type="ECO:0000256" key="6">
    <source>
        <dbReference type="SAM" id="MobiDB-lite"/>
    </source>
</evidence>
<keyword evidence="7" id="KW-0472">Membrane</keyword>
<dbReference type="InterPro" id="IPR000719">
    <property type="entry name" value="Prot_kinase_dom"/>
</dbReference>
<evidence type="ECO:0000256" key="7">
    <source>
        <dbReference type="SAM" id="Phobius"/>
    </source>
</evidence>
<dbReference type="SUPFAM" id="SSF48452">
    <property type="entry name" value="TPR-like"/>
    <property type="match status" value="2"/>
</dbReference>
<evidence type="ECO:0000313" key="10">
    <source>
        <dbReference type="Proteomes" id="UP001273531"/>
    </source>
</evidence>
<feature type="binding site" evidence="5">
    <location>
        <position position="137"/>
    </location>
    <ligand>
        <name>ATP</name>
        <dbReference type="ChEBI" id="CHEBI:30616"/>
    </ligand>
</feature>
<dbReference type="SMART" id="SM00220">
    <property type="entry name" value="S_TKc"/>
    <property type="match status" value="1"/>
</dbReference>
<keyword evidence="3 9" id="KW-0418">Kinase</keyword>
<proteinExistence type="predicted"/>
<dbReference type="RefSeq" id="WP_317225052.1">
    <property type="nucleotide sequence ID" value="NZ_JAWJEJ010000001.1"/>
</dbReference>
<dbReference type="PROSITE" id="PS50011">
    <property type="entry name" value="PROTEIN_KINASE_DOM"/>
    <property type="match status" value="1"/>
</dbReference>
<dbReference type="InterPro" id="IPR008271">
    <property type="entry name" value="Ser/Thr_kinase_AS"/>
</dbReference>
<feature type="transmembrane region" description="Helical" evidence="7">
    <location>
        <begin position="402"/>
        <end position="423"/>
    </location>
</feature>
<dbReference type="Proteomes" id="UP001273531">
    <property type="component" value="Unassembled WGS sequence"/>
</dbReference>
<dbReference type="PANTHER" id="PTHR43289:SF34">
    <property type="entry name" value="SERINE_THREONINE-PROTEIN KINASE YBDM-RELATED"/>
    <property type="match status" value="1"/>
</dbReference>
<evidence type="ECO:0000313" key="9">
    <source>
        <dbReference type="EMBL" id="MDV3455845.1"/>
    </source>
</evidence>
<gene>
    <name evidence="9" type="ORF">RZN05_02530</name>
</gene>
<dbReference type="InterPro" id="IPR011990">
    <property type="entry name" value="TPR-like_helical_dom_sf"/>
</dbReference>
<organism evidence="9 10">
    <name type="scientific">Sphingomonas agrestis</name>
    <dbReference type="NCBI Taxonomy" id="3080540"/>
    <lineage>
        <taxon>Bacteria</taxon>
        <taxon>Pseudomonadati</taxon>
        <taxon>Pseudomonadota</taxon>
        <taxon>Alphaproteobacteria</taxon>
        <taxon>Sphingomonadales</taxon>
        <taxon>Sphingomonadaceae</taxon>
        <taxon>Sphingomonas</taxon>
    </lineage>
</organism>
<evidence type="ECO:0000256" key="3">
    <source>
        <dbReference type="ARBA" id="ARBA00022777"/>
    </source>
</evidence>
<dbReference type="Gene3D" id="3.30.200.20">
    <property type="entry name" value="Phosphorylase Kinase, domain 1"/>
    <property type="match status" value="1"/>
</dbReference>
<dbReference type="Pfam" id="PF00069">
    <property type="entry name" value="Pkinase"/>
    <property type="match status" value="1"/>
</dbReference>
<evidence type="ECO:0000259" key="8">
    <source>
        <dbReference type="PROSITE" id="PS50011"/>
    </source>
</evidence>
<feature type="region of interest" description="Disordered" evidence="6">
    <location>
        <begin position="1"/>
        <end position="23"/>
    </location>
</feature>
<comment type="caution">
    <text evidence="9">The sequence shown here is derived from an EMBL/GenBank/DDBJ whole genome shotgun (WGS) entry which is preliminary data.</text>
</comment>
<feature type="domain" description="Protein kinase" evidence="8">
    <location>
        <begin position="106"/>
        <end position="379"/>
    </location>
</feature>
<keyword evidence="10" id="KW-1185">Reference proteome</keyword>
<evidence type="ECO:0000256" key="1">
    <source>
        <dbReference type="ARBA" id="ARBA00022679"/>
    </source>
</evidence>
<sequence length="851" mass="92835">MAARRGNRRGVTLGERSDAAAVPRQPSPSEWFAIWKLFDILSGLPGPEREKRLLAAGGSQLVIDEVQSLLQSSEENGFLDHGLELPDTGRLSGYASLPSGTMVGQFRILHLIGRGGTGEVYLAERVQGGFGQRVALKMLRPEAVTSTALFGLERGILADLEHPGIARLIDGGTADDGRPFMALEYVEGEAIDDWCESRRASLSQRLTLFLDVCEAVSYAHGRLVVHLDLKPTNVLVDRYGRVRLLDFGIARIVDEGNDLSRTKTLLTPDYAAPEQLENKPVSVATDVYSLGALLFKLLTGQGPWQSENATLSSLALRILRGDPAPPSWIPARCEGAPVPARSLAGDLDAIVLKAMRHAASGRYASVADLSTDVRRHLSFEPVQARSGSSTYRAQRFLRRNRVVVVAGVIVSVALLAAVTGISLKAREATAERDIAKEQSARQRAASQTMLIMLRDAYDEKKAKSTSVGDMMDTTTRNLVQSLPARSPDVAVRIETLADIYISSGNWQGARPLLLGAFARGIERTDPVGAARLKVKLAIVHLRDGNPAAAAALLDQAERVWRSAPDRFIKEIADTIDIKAYWLRDSGRTDQAVALLKEHQSDAERAYTLYFYNLPWRYSYQSMYLATLGRLDEADALLQRGQRIIEQGGDGSNGVTVVYMAQSEIAIQKREFARAESLIRRSVAIERRVNGRSLVLADYLSRDGQILTMMDRPNEALQALNEASHIARNFDSSSSRLNSKIDTAKIEALAKLGRLGEAEKLLQVATANLSDIPGRQLNQGLLLRARAVLRIAQGRLVEASSDIDAATAVFKRVAAPRALADITVLRANLDRLRVHGGSMPARATSAGVRSVR</sequence>
<dbReference type="PANTHER" id="PTHR43289">
    <property type="entry name" value="MITOGEN-ACTIVATED PROTEIN KINASE KINASE KINASE 20-RELATED"/>
    <property type="match status" value="1"/>
</dbReference>